<accession>A0AB39HG07</accession>
<proteinExistence type="predicted"/>
<dbReference type="RefSeq" id="WP_306101272.1">
    <property type="nucleotide sequence ID" value="NZ_CP162601.1"/>
</dbReference>
<name>A0AB39HG07_9VIBR</name>
<evidence type="ECO:0008006" key="2">
    <source>
        <dbReference type="Google" id="ProtNLM"/>
    </source>
</evidence>
<dbReference type="EMBL" id="CP162601">
    <property type="protein sequence ID" value="XDK26068.1"/>
    <property type="molecule type" value="Genomic_DNA"/>
</dbReference>
<dbReference type="PROSITE" id="PS51257">
    <property type="entry name" value="PROKAR_LIPOPROTEIN"/>
    <property type="match status" value="1"/>
</dbReference>
<dbReference type="KEGG" id="vih:AB0763_05360"/>
<dbReference type="AlphaFoldDB" id="A0AB39HG07"/>
<organism evidence="1">
    <name type="scientific">Vibrio sp. HB236076</name>
    <dbReference type="NCBI Taxonomy" id="3232307"/>
    <lineage>
        <taxon>Bacteria</taxon>
        <taxon>Pseudomonadati</taxon>
        <taxon>Pseudomonadota</taxon>
        <taxon>Gammaproteobacteria</taxon>
        <taxon>Vibrionales</taxon>
        <taxon>Vibrionaceae</taxon>
        <taxon>Vibrio</taxon>
    </lineage>
</organism>
<gene>
    <name evidence="1" type="ORF">AB0763_05360</name>
</gene>
<protein>
    <recommendedName>
        <fullName evidence="2">Dystroglycan-type cadherin-like protein</fullName>
    </recommendedName>
</protein>
<evidence type="ECO:0000313" key="1">
    <source>
        <dbReference type="EMBL" id="XDK26068.1"/>
    </source>
</evidence>
<reference evidence="1" key="1">
    <citation type="submission" date="2024-07" db="EMBL/GenBank/DDBJ databases">
        <title>Genome Analysis of a Potential Novel Vibrio Species Secreting pH- and Thermo-stable Alginate Lyase and its Application in Producing Alginate Oligosaccharides.</title>
        <authorList>
            <person name="Huang H."/>
            <person name="Bao K."/>
        </authorList>
    </citation>
    <scope>NUCLEOTIDE SEQUENCE</scope>
    <source>
        <strain evidence="1">HB236076</strain>
    </source>
</reference>
<sequence length="600" mass="63620">MIRITKTAAAIALSIGTLTACNTDLRDSDNSGSSSSSGSSTASALSAGYWELSADASGTSIQAFATTDDLPNVYVFDGTTQKYYNDDDNFGTYTIYTSTFTEDEDAGTITFNYYSDSSDLTNVTELSGNYSVTDGALTITDTNAGDFTGTDNADNTDVTDAITAANAEAGLNNYVLIHDTNNAGAEEDTGELRIRLSDSTDVDSIASGRLTLDVIYQEDEDTTEEDDGSSNNAYISLYASSTSTSSLHGEVIFNDGQIRYRDSNGTLTDTEGTFENGDTLSVEVSWEAEAFSFSVNGVTYGDNLPVADGSDVTVIALRLGDNAGTTNFEVLGDNITIYSSDSGTETSVLEEDFDSYANGLDLSTVYNSSSNEATVFTDGESSDSTDSSEVTDNFDAYTVGDQIDSANALYTVSGVDGETTLANIDDTQSESADNSLYLYDNSAETKPVVARSFTNGAAESGSVSTSVYIPAEGYEKSSYLYLGTSESGSSSSRFTEVVFGSTEVKFRNESGSQVALANYAQDTWVDVTIAWQADDSDGYDITVTVDGVEYTTYSDDSGTSFDLKAENDTGAPSLFALYVGDSSSVGTYTYFDNLDSDLFD</sequence>